<keyword evidence="4" id="KW-1185">Reference proteome</keyword>
<organism evidence="3 4">
    <name type="scientific">Roseateles asaccharophilus</name>
    <dbReference type="NCBI Taxonomy" id="582607"/>
    <lineage>
        <taxon>Bacteria</taxon>
        <taxon>Pseudomonadati</taxon>
        <taxon>Pseudomonadota</taxon>
        <taxon>Betaproteobacteria</taxon>
        <taxon>Burkholderiales</taxon>
        <taxon>Sphaerotilaceae</taxon>
        <taxon>Roseateles</taxon>
    </lineage>
</organism>
<proteinExistence type="predicted"/>
<feature type="signal peptide" evidence="1">
    <location>
        <begin position="1"/>
        <end position="29"/>
    </location>
</feature>
<dbReference type="RefSeq" id="WP_310331777.1">
    <property type="nucleotide sequence ID" value="NZ_JAVDXV010000008.1"/>
</dbReference>
<feature type="chain" id="PRO_5046746018" evidence="1">
    <location>
        <begin position="30"/>
        <end position="419"/>
    </location>
</feature>
<dbReference type="SUPFAM" id="SSF52266">
    <property type="entry name" value="SGNH hydrolase"/>
    <property type="match status" value="1"/>
</dbReference>
<feature type="domain" description="SGNH hydrolase-type esterase" evidence="2">
    <location>
        <begin position="203"/>
        <end position="399"/>
    </location>
</feature>
<reference evidence="3 4" key="1">
    <citation type="submission" date="2023-07" db="EMBL/GenBank/DDBJ databases">
        <title>Sorghum-associated microbial communities from plants grown in Nebraska, USA.</title>
        <authorList>
            <person name="Schachtman D."/>
        </authorList>
    </citation>
    <scope>NUCLEOTIDE SEQUENCE [LARGE SCALE GENOMIC DNA]</scope>
    <source>
        <strain evidence="3 4">BE316</strain>
    </source>
</reference>
<evidence type="ECO:0000259" key="2">
    <source>
        <dbReference type="Pfam" id="PF13472"/>
    </source>
</evidence>
<dbReference type="Proteomes" id="UP001180825">
    <property type="component" value="Unassembled WGS sequence"/>
</dbReference>
<protein>
    <submittedName>
        <fullName evidence="3">Lysophospholipase L1-like esterase</fullName>
    </submittedName>
</protein>
<name>A0ABU2ACU4_9BURK</name>
<dbReference type="Gene3D" id="3.40.50.1110">
    <property type="entry name" value="SGNH hydrolase"/>
    <property type="match status" value="1"/>
</dbReference>
<dbReference type="PANTHER" id="PTHR43784:SF2">
    <property type="entry name" value="GDSL-LIKE LIPASE_ACYLHYDROLASE, PUTATIVE (AFU_ORTHOLOGUE AFUA_2G00820)-RELATED"/>
    <property type="match status" value="1"/>
</dbReference>
<accession>A0ABU2ACU4</accession>
<dbReference type="EMBL" id="JAVDXV010000008">
    <property type="protein sequence ID" value="MDR7335010.1"/>
    <property type="molecule type" value="Genomic_DNA"/>
</dbReference>
<evidence type="ECO:0000256" key="1">
    <source>
        <dbReference type="SAM" id="SignalP"/>
    </source>
</evidence>
<dbReference type="InterPro" id="IPR013830">
    <property type="entry name" value="SGNH_hydro"/>
</dbReference>
<dbReference type="Pfam" id="PF13472">
    <property type="entry name" value="Lipase_GDSL_2"/>
    <property type="match status" value="1"/>
</dbReference>
<evidence type="ECO:0000313" key="3">
    <source>
        <dbReference type="EMBL" id="MDR7335010.1"/>
    </source>
</evidence>
<dbReference type="InterPro" id="IPR053140">
    <property type="entry name" value="GDSL_Rv0518-like"/>
</dbReference>
<keyword evidence="1" id="KW-0732">Signal</keyword>
<gene>
    <name evidence="3" type="ORF">J2X21_004174</name>
</gene>
<sequence length="419" mass="44637">MTTSSLLARAGSRLTLWLAATAAATGALAQSAPTRPADCTAWRPSWIASPQPLWDERLPLPLGMPTRLDEVTLRQSLRLSVGGPRLRVVVGNEYGVQPLRITGASVRIEGEAQAMPLSFEGRTAVVVPPGSRWLSDPLELPTRGGERLQVDLHLAAGTALASFHWDARDRSELLSADGTSTTLSTRAFLAEVQTAGSGTAVVAIGDSITDGNAATPGADQRWPDHLARRLAAQGIAVLNAGISGNRLLRDGMGSSALARFDRDVLRHCGVRAVVVLLGTNDIGWPGGLFAPQEALPDLPELSAGFEALIRQARARGVHVIGATLPPFRDALKGTPLEGHYSPQKEALRQALNHWIREAGAFDAVVDFDAVLRDPVQPDRLRPDLDSGDHLHPGDAGYRAMAKAIVLPLLLEARLQPSVK</sequence>
<dbReference type="CDD" id="cd01830">
    <property type="entry name" value="XynE_like"/>
    <property type="match status" value="1"/>
</dbReference>
<evidence type="ECO:0000313" key="4">
    <source>
        <dbReference type="Proteomes" id="UP001180825"/>
    </source>
</evidence>
<comment type="caution">
    <text evidence="3">The sequence shown here is derived from an EMBL/GenBank/DDBJ whole genome shotgun (WGS) entry which is preliminary data.</text>
</comment>
<dbReference type="PANTHER" id="PTHR43784">
    <property type="entry name" value="GDSL-LIKE LIPASE/ACYLHYDROLASE, PUTATIVE (AFU_ORTHOLOGUE AFUA_2G00820)-RELATED"/>
    <property type="match status" value="1"/>
</dbReference>
<dbReference type="InterPro" id="IPR036514">
    <property type="entry name" value="SGNH_hydro_sf"/>
</dbReference>